<accession>Q8BQ85</accession>
<dbReference type="AlphaFoldDB" id="Q8BQ85"/>
<reference evidence="2" key="1">
    <citation type="journal article" date="1999" name="Methods Enzymol.">
        <title>High-efficiency full-length cDNA cloning.</title>
        <authorList>
            <person name="Carninci P."/>
            <person name="Hayashizaki Y."/>
        </authorList>
    </citation>
    <scope>NUCLEOTIDE SEQUENCE</scope>
    <source>
        <strain evidence="2">C57BL/6J</strain>
        <tissue evidence="2">Spinal ganglion</tissue>
    </source>
</reference>
<reference evidence="2" key="8">
    <citation type="journal article" date="2005" name="Science">
        <title>Antisense Transcription in the Mammalian Transcriptome.</title>
        <authorList>
            <consortium name="RIKEN Genome Exploration Research Group and Genome Science Group (Genome Network Project Core Group) and the FANTOM Consortium"/>
        </authorList>
    </citation>
    <scope>NUCLEOTIDE SEQUENCE</scope>
    <source>
        <strain evidence="2">C57BL/6J</strain>
        <tissue evidence="2">Spinal ganglion</tissue>
    </source>
</reference>
<organism evidence="2">
    <name type="scientific">Mus musculus</name>
    <name type="common">Mouse</name>
    <dbReference type="NCBI Taxonomy" id="10090"/>
    <lineage>
        <taxon>Eukaryota</taxon>
        <taxon>Metazoa</taxon>
        <taxon>Chordata</taxon>
        <taxon>Craniata</taxon>
        <taxon>Vertebrata</taxon>
        <taxon>Euteleostomi</taxon>
        <taxon>Mammalia</taxon>
        <taxon>Eutheria</taxon>
        <taxon>Euarchontoglires</taxon>
        <taxon>Glires</taxon>
        <taxon>Rodentia</taxon>
        <taxon>Myomorpha</taxon>
        <taxon>Muroidea</taxon>
        <taxon>Muridae</taxon>
        <taxon>Murinae</taxon>
        <taxon>Mus</taxon>
        <taxon>Mus</taxon>
    </lineage>
</organism>
<feature type="transmembrane region" description="Helical" evidence="1">
    <location>
        <begin position="12"/>
        <end position="30"/>
    </location>
</feature>
<evidence type="ECO:0000313" key="2">
    <source>
        <dbReference type="EMBL" id="BAC34598.1"/>
    </source>
</evidence>
<reference evidence="2" key="4">
    <citation type="journal article" date="2001" name="Nature">
        <title>Functional annotation of a full-length mouse cDNA collection.</title>
        <authorList>
            <consortium name="The RIKEN Genome Exploration Research Group Phase II Team and the FANTOM Consortium"/>
        </authorList>
    </citation>
    <scope>NUCLEOTIDE SEQUENCE</scope>
    <source>
        <strain evidence="2">C57BL/6J</strain>
        <tissue evidence="2">Spinal ganglion</tissue>
    </source>
</reference>
<name>Q8BQ85_MOUSE</name>
<reference evidence="2" key="6">
    <citation type="journal article" date="2002" name="Nature">
        <title>Analysis of the mouse transcriptome based on functional annotation of 60,770 full-length cDNAs.</title>
        <authorList>
            <consortium name="The FANTOM Consortium and the RIKEN Genome Exploration Research Group Phase I and II Team"/>
        </authorList>
    </citation>
    <scope>NUCLEOTIDE SEQUENCE</scope>
    <source>
        <strain evidence="2">C57BL/6J</strain>
        <tissue evidence="2">Spinal ganglion</tissue>
    </source>
</reference>
<keyword evidence="1" id="KW-0812">Transmembrane</keyword>
<keyword evidence="1" id="KW-0472">Membrane</keyword>
<evidence type="ECO:0000256" key="1">
    <source>
        <dbReference type="SAM" id="Phobius"/>
    </source>
</evidence>
<reference evidence="2" key="3">
    <citation type="journal article" date="2000" name="Genome Res.">
        <title>RIKEN integrated sequence analysis (RISA) system--384-format sequencing pipeline with 384 multicapillary sequencer.</title>
        <authorList>
            <person name="Shibata K."/>
            <person name="Itoh M."/>
            <person name="Aizawa K."/>
            <person name="Nagaoka S."/>
            <person name="Sasaki N."/>
            <person name="Carninci P."/>
            <person name="Konno H."/>
            <person name="Akiyama J."/>
            <person name="Nishi K."/>
            <person name="Kitsunai T."/>
            <person name="Tashiro H."/>
            <person name="Itoh M."/>
            <person name="Sumi N."/>
            <person name="Ishii Y."/>
            <person name="Nakamura S."/>
            <person name="Hazama M."/>
            <person name="Nishine T."/>
            <person name="Harada A."/>
            <person name="Yamamoto R."/>
            <person name="Matsumoto H."/>
            <person name="Sakaguchi S."/>
            <person name="Ikegami T."/>
            <person name="Kashiwagi K."/>
            <person name="Fujiwake S."/>
            <person name="Inoue K."/>
            <person name="Togawa Y."/>
            <person name="Izawa M."/>
            <person name="Ohara E."/>
            <person name="Watahiki M."/>
            <person name="Yoneda Y."/>
            <person name="Ishikawa T."/>
            <person name="Ozawa K."/>
            <person name="Tanaka T."/>
            <person name="Matsuura S."/>
            <person name="Kawai J."/>
            <person name="Okazaki Y."/>
            <person name="Muramatsu M."/>
            <person name="Inoue Y."/>
            <person name="Kira A."/>
            <person name="Hayashizaki Y."/>
        </authorList>
    </citation>
    <scope>NUCLEOTIDE SEQUENCE</scope>
    <source>
        <strain evidence="2">C57BL/6J</strain>
        <tissue evidence="2">Spinal ganglion</tissue>
    </source>
</reference>
<dbReference type="EMBL" id="AK051308">
    <property type="protein sequence ID" value="BAC34598.1"/>
    <property type="molecule type" value="mRNA"/>
</dbReference>
<proteinExistence type="evidence at transcript level"/>
<sequence length="86" mass="9753">MGPSTCHLPFFFLMYFCFLMEILSILMSGIKDYTVLKESLLNEGAPLYFSVSVSPKTYPTAIEYTEYTAGTLEHSTFLLTESQSKM</sequence>
<reference evidence="2" key="2">
    <citation type="journal article" date="2000" name="Genome Res.">
        <title>Normalization and subtraction of cap-trapper-selected cDNAs to prepare full-length cDNA libraries for rapid discovery of new genes.</title>
        <authorList>
            <person name="Carninci P."/>
            <person name="Shibata Y."/>
            <person name="Hayatsu N."/>
            <person name="Sugahara Y."/>
            <person name="Shibata K."/>
            <person name="Itoh M."/>
            <person name="Konno H."/>
            <person name="Okazaki Y."/>
            <person name="Muramatsu M."/>
            <person name="Hayashizaki Y."/>
        </authorList>
    </citation>
    <scope>NUCLEOTIDE SEQUENCE</scope>
    <source>
        <strain evidence="2">C57BL/6J</strain>
        <tissue evidence="2">Spinal ganglion</tissue>
    </source>
</reference>
<reference evidence="2" key="5">
    <citation type="submission" date="2001-07" db="EMBL/GenBank/DDBJ databases">
        <authorList>
            <person name="Adachi J."/>
            <person name="Aizawa K."/>
            <person name="Akimura T."/>
            <person name="Arakawa T."/>
            <person name="Bono H."/>
            <person name="Carninci P."/>
            <person name="Fukuda S."/>
            <person name="Furuno M."/>
            <person name="Hanagaki T."/>
            <person name="Hara A."/>
            <person name="Hashizume W."/>
            <person name="Hayashida K."/>
            <person name="Hayatsu N."/>
            <person name="Hiramoto K."/>
            <person name="Hiraoka T."/>
            <person name="Hirozane T."/>
            <person name="Hori F."/>
            <person name="Imotani K."/>
            <person name="Ishii Y."/>
            <person name="Itoh M."/>
            <person name="Kagawa I."/>
            <person name="Kasukawa T."/>
            <person name="Katoh H."/>
            <person name="Kawai J."/>
            <person name="Kojima Y."/>
            <person name="Kondo S."/>
            <person name="Konno H."/>
            <person name="Kouda M."/>
            <person name="Koya S."/>
            <person name="Kurihara C."/>
            <person name="Matsuyama T."/>
            <person name="Miyazaki A."/>
            <person name="Murata M."/>
            <person name="Nakamura M."/>
            <person name="Nishi K."/>
            <person name="Nomura K."/>
            <person name="Numazaki R."/>
            <person name="Ohno M."/>
            <person name="Ohsato N."/>
            <person name="Okazaki Y."/>
            <person name="Saito R."/>
            <person name="Saitoh H."/>
            <person name="Sakai C."/>
            <person name="Sakai K."/>
            <person name="Sakazume N."/>
            <person name="Sano H."/>
            <person name="Sasaki D."/>
            <person name="Shibata K."/>
            <person name="Shinagawa A."/>
            <person name="Shiraki T."/>
            <person name="Sogabe Y."/>
            <person name="Tagami M."/>
            <person name="Tagawa A."/>
            <person name="Takahashi F."/>
            <person name="Takaku-Akahira S."/>
            <person name="Takeda Y."/>
            <person name="Tanaka T."/>
            <person name="Tomaru A."/>
            <person name="Toya T."/>
            <person name="Yasunishi A."/>
            <person name="Muramatsu M."/>
            <person name="Hayashizaki Y."/>
        </authorList>
    </citation>
    <scope>NUCLEOTIDE SEQUENCE</scope>
    <source>
        <strain evidence="2">C57BL/6J</strain>
        <tissue evidence="2">Spinal ganglion</tissue>
    </source>
</reference>
<reference evidence="2" key="7">
    <citation type="journal article" date="2005" name="Science">
        <title>The Transcriptional Landscape of the Mammalian Genome.</title>
        <authorList>
            <consortium name="The FANTOM Consortium"/>
            <consortium name="Riken Genome Exploration Research Group and Genome Science Group (Genome Network Project Core Group)"/>
        </authorList>
    </citation>
    <scope>NUCLEOTIDE SEQUENCE</scope>
    <source>
        <strain evidence="2">C57BL/6J</strain>
        <tissue evidence="2">Spinal ganglion</tissue>
    </source>
</reference>
<protein>
    <submittedName>
        <fullName evidence="2">Uncharacterized protein</fullName>
    </submittedName>
</protein>
<keyword evidence="1" id="KW-1133">Transmembrane helix</keyword>